<dbReference type="PRINTS" id="PR00258">
    <property type="entry name" value="SPERACTRCPTR"/>
</dbReference>
<sequence>MERDYLRRAVELLDERQFSSYGSGPVQNFLCLPQVDGLKLSSINQGNVSEITRVPLYFHCDGSEKRLSDCGQIEGGVTSLGECANNVDALIVCGRQVHLPEDGEIRLVPGNAEVSAHSSGVILEGRLEIFHSGSWGTVCDDDFDIKAVAVVCRQLDYFPGTFRSLAKLGEGSGKIWLDDLNCTGVETSVSQCTHGGWGITDCVHSEDVGVICKMPGDTIFGNQIPLP</sequence>
<keyword evidence="1" id="KW-0732">Signal</keyword>
<dbReference type="Pfam" id="PF00530">
    <property type="entry name" value="SRCR"/>
    <property type="match status" value="1"/>
</dbReference>
<dbReference type="PROSITE" id="PS50287">
    <property type="entry name" value="SRCR_2"/>
    <property type="match status" value="1"/>
</dbReference>
<dbReference type="Gene3D" id="3.10.250.10">
    <property type="entry name" value="SRCR-like domain"/>
    <property type="match status" value="1"/>
</dbReference>
<evidence type="ECO:0000256" key="2">
    <source>
        <dbReference type="ARBA" id="ARBA00022737"/>
    </source>
</evidence>
<evidence type="ECO:0000313" key="7">
    <source>
        <dbReference type="Proteomes" id="UP000694865"/>
    </source>
</evidence>
<evidence type="ECO:0000256" key="5">
    <source>
        <dbReference type="PROSITE-ProRule" id="PRU00196"/>
    </source>
</evidence>
<dbReference type="RefSeq" id="XP_006811337.1">
    <property type="nucleotide sequence ID" value="XM_006811274.1"/>
</dbReference>
<organism evidence="7 8">
    <name type="scientific">Saccoglossus kowalevskii</name>
    <name type="common">Acorn worm</name>
    <dbReference type="NCBI Taxonomy" id="10224"/>
    <lineage>
        <taxon>Eukaryota</taxon>
        <taxon>Metazoa</taxon>
        <taxon>Hemichordata</taxon>
        <taxon>Enteropneusta</taxon>
        <taxon>Harrimaniidae</taxon>
        <taxon>Saccoglossus</taxon>
    </lineage>
</organism>
<feature type="domain" description="SRCR" evidence="6">
    <location>
        <begin position="105"/>
        <end position="213"/>
    </location>
</feature>
<gene>
    <name evidence="8" type="primary">LOC100376851</name>
</gene>
<dbReference type="InterPro" id="IPR001190">
    <property type="entry name" value="SRCR"/>
</dbReference>
<keyword evidence="2" id="KW-0677">Repeat</keyword>
<dbReference type="InterPro" id="IPR036772">
    <property type="entry name" value="SRCR-like_dom_sf"/>
</dbReference>
<dbReference type="GeneID" id="100376851"/>
<evidence type="ECO:0000256" key="4">
    <source>
        <dbReference type="ARBA" id="ARBA00023180"/>
    </source>
</evidence>
<dbReference type="Proteomes" id="UP000694865">
    <property type="component" value="Unplaced"/>
</dbReference>
<evidence type="ECO:0000256" key="3">
    <source>
        <dbReference type="ARBA" id="ARBA00023157"/>
    </source>
</evidence>
<dbReference type="SUPFAM" id="SSF56487">
    <property type="entry name" value="SRCR-like"/>
    <property type="match status" value="1"/>
</dbReference>
<accession>A0ABM0LU96</accession>
<reference evidence="8" key="1">
    <citation type="submission" date="2025-08" db="UniProtKB">
        <authorList>
            <consortium name="RefSeq"/>
        </authorList>
    </citation>
    <scope>IDENTIFICATION</scope>
    <source>
        <tissue evidence="8">Testes</tissue>
    </source>
</reference>
<dbReference type="SMART" id="SM00202">
    <property type="entry name" value="SR"/>
    <property type="match status" value="1"/>
</dbReference>
<evidence type="ECO:0000313" key="8">
    <source>
        <dbReference type="RefSeq" id="XP_006811337.1"/>
    </source>
</evidence>
<keyword evidence="3 5" id="KW-1015">Disulfide bond</keyword>
<evidence type="ECO:0000256" key="1">
    <source>
        <dbReference type="ARBA" id="ARBA00022729"/>
    </source>
</evidence>
<protein>
    <submittedName>
        <fullName evidence="8">Antigen WC1.1-like</fullName>
    </submittedName>
</protein>
<keyword evidence="4" id="KW-0325">Glycoprotein</keyword>
<proteinExistence type="predicted"/>
<keyword evidence="7" id="KW-1185">Reference proteome</keyword>
<dbReference type="PANTHER" id="PTHR19331:SF465">
    <property type="entry name" value="EGG PEPTIDE SPERACT RECEPTOR"/>
    <property type="match status" value="1"/>
</dbReference>
<evidence type="ECO:0000259" key="6">
    <source>
        <dbReference type="PROSITE" id="PS50287"/>
    </source>
</evidence>
<name>A0ABM0LU96_SACKO</name>
<feature type="disulfide bond" evidence="5">
    <location>
        <begin position="182"/>
        <end position="192"/>
    </location>
</feature>
<comment type="caution">
    <text evidence="5">Lacks conserved residue(s) required for the propagation of feature annotation.</text>
</comment>
<dbReference type="PANTHER" id="PTHR19331">
    <property type="entry name" value="SCAVENGER RECEPTOR DOMAIN-CONTAINING"/>
    <property type="match status" value="1"/>
</dbReference>